<feature type="compositionally biased region" description="Polar residues" evidence="1">
    <location>
        <begin position="690"/>
        <end position="709"/>
    </location>
</feature>
<proteinExistence type="predicted"/>
<feature type="region of interest" description="Disordered" evidence="1">
    <location>
        <begin position="1846"/>
        <end position="1874"/>
    </location>
</feature>
<evidence type="ECO:0000256" key="1">
    <source>
        <dbReference type="SAM" id="MobiDB-lite"/>
    </source>
</evidence>
<feature type="compositionally biased region" description="Polar residues" evidence="1">
    <location>
        <begin position="2323"/>
        <end position="2334"/>
    </location>
</feature>
<feature type="compositionally biased region" description="Acidic residues" evidence="1">
    <location>
        <begin position="340"/>
        <end position="354"/>
    </location>
</feature>
<accession>A0A6J1U6B4</accession>
<feature type="region of interest" description="Disordered" evidence="1">
    <location>
        <begin position="2323"/>
        <end position="2350"/>
    </location>
</feature>
<feature type="compositionally biased region" description="Basic and acidic residues" evidence="1">
    <location>
        <begin position="542"/>
        <end position="553"/>
    </location>
</feature>
<feature type="compositionally biased region" description="Basic and acidic residues" evidence="1">
    <location>
        <begin position="330"/>
        <end position="339"/>
    </location>
</feature>
<protein>
    <submittedName>
        <fullName evidence="4">Transcription factor TFIIIB component B'' homolog isoform X1</fullName>
    </submittedName>
</protein>
<dbReference type="InterPro" id="IPR039467">
    <property type="entry name" value="TFIIIB_B''_Myb"/>
</dbReference>
<organism evidence="3 4">
    <name type="scientific">Notechis scutatus</name>
    <name type="common">mainland tiger snake</name>
    <dbReference type="NCBI Taxonomy" id="8663"/>
    <lineage>
        <taxon>Eukaryota</taxon>
        <taxon>Metazoa</taxon>
        <taxon>Chordata</taxon>
        <taxon>Craniata</taxon>
        <taxon>Vertebrata</taxon>
        <taxon>Euteleostomi</taxon>
        <taxon>Lepidosauria</taxon>
        <taxon>Squamata</taxon>
        <taxon>Bifurcata</taxon>
        <taxon>Unidentata</taxon>
        <taxon>Episquamata</taxon>
        <taxon>Toxicofera</taxon>
        <taxon>Serpentes</taxon>
        <taxon>Colubroidea</taxon>
        <taxon>Elapidae</taxon>
        <taxon>Hydrophiinae</taxon>
        <taxon>Notechis</taxon>
    </lineage>
</organism>
<feature type="compositionally biased region" description="Basic residues" evidence="1">
    <location>
        <begin position="1589"/>
        <end position="1616"/>
    </location>
</feature>
<feature type="compositionally biased region" description="Basic and acidic residues" evidence="1">
    <location>
        <begin position="711"/>
        <end position="720"/>
    </location>
</feature>
<feature type="compositionally biased region" description="Basic and acidic residues" evidence="1">
    <location>
        <begin position="1158"/>
        <end position="1189"/>
    </location>
</feature>
<gene>
    <name evidence="4" type="primary">BDP1</name>
</gene>
<dbReference type="CTD" id="55814"/>
<feature type="compositionally biased region" description="Basic and acidic residues" evidence="1">
    <location>
        <begin position="88"/>
        <end position="105"/>
    </location>
</feature>
<feature type="compositionally biased region" description="Basic and acidic residues" evidence="1">
    <location>
        <begin position="1365"/>
        <end position="1389"/>
    </location>
</feature>
<feature type="region of interest" description="Disordered" evidence="1">
    <location>
        <begin position="673"/>
        <end position="729"/>
    </location>
</feature>
<feature type="compositionally biased region" description="Low complexity" evidence="1">
    <location>
        <begin position="1776"/>
        <end position="1787"/>
    </location>
</feature>
<feature type="compositionally biased region" description="Low complexity" evidence="1">
    <location>
        <begin position="26"/>
        <end position="44"/>
    </location>
</feature>
<feature type="compositionally biased region" description="Acidic residues" evidence="1">
    <location>
        <begin position="554"/>
        <end position="569"/>
    </location>
</feature>
<dbReference type="PANTHER" id="PTHR22929:SF0">
    <property type="entry name" value="TRANSCRIPTION FACTOR TFIIIB COMPONENT B'' HOMOLOG"/>
    <property type="match status" value="1"/>
</dbReference>
<evidence type="ECO:0000259" key="2">
    <source>
        <dbReference type="SMART" id="SM00717"/>
    </source>
</evidence>
<feature type="region of interest" description="Disordered" evidence="1">
    <location>
        <begin position="1445"/>
        <end position="1653"/>
    </location>
</feature>
<dbReference type="InterPro" id="IPR009057">
    <property type="entry name" value="Homeodomain-like_sf"/>
</dbReference>
<feature type="compositionally biased region" description="Basic and acidic residues" evidence="1">
    <location>
        <begin position="2341"/>
        <end position="2350"/>
    </location>
</feature>
<dbReference type="RefSeq" id="XP_026526432.1">
    <property type="nucleotide sequence ID" value="XM_026670647.1"/>
</dbReference>
<evidence type="ECO:0000313" key="3">
    <source>
        <dbReference type="Proteomes" id="UP000504612"/>
    </source>
</evidence>
<feature type="compositionally biased region" description="Polar residues" evidence="1">
    <location>
        <begin position="50"/>
        <end position="61"/>
    </location>
</feature>
<feature type="region of interest" description="Disordered" evidence="1">
    <location>
        <begin position="500"/>
        <end position="629"/>
    </location>
</feature>
<dbReference type="GO" id="GO:0070898">
    <property type="term" value="P:RNA polymerase III preinitiation complex assembly"/>
    <property type="evidence" value="ECO:0007669"/>
    <property type="project" value="TreeGrafter"/>
</dbReference>
<dbReference type="GO" id="GO:0001156">
    <property type="term" value="F:TFIIIC-class transcription factor complex binding"/>
    <property type="evidence" value="ECO:0007669"/>
    <property type="project" value="TreeGrafter"/>
</dbReference>
<feature type="region of interest" description="Disordered" evidence="1">
    <location>
        <begin position="840"/>
        <end position="887"/>
    </location>
</feature>
<feature type="compositionally biased region" description="Basic and acidic residues" evidence="1">
    <location>
        <begin position="1456"/>
        <end position="1471"/>
    </location>
</feature>
<feature type="region of interest" description="Disordered" evidence="1">
    <location>
        <begin position="1097"/>
        <end position="1118"/>
    </location>
</feature>
<reference evidence="4" key="1">
    <citation type="submission" date="2025-08" db="UniProtKB">
        <authorList>
            <consortium name="RefSeq"/>
        </authorList>
    </citation>
    <scope>IDENTIFICATION</scope>
</reference>
<dbReference type="KEGG" id="nss:113413978"/>
<sequence>MFRRARFSVKPNVRPNAAGRGGNSGGSTSSVVPAVATAAATTDADGQHDSAPTTRSSTVEDSSMPHPGDAAASGDLHLSGDSSNNSSRNEKTSDESGDGDCRKNVEGFPQRRKRISTMPNLIKPKIVPPPPPTVDLSSKCSQKQGPHSPAFSNLLFQKETSLPEKINLESSPKSSILPEKKTSAPQVPQFSPFKKSASKEPSPCIPAQRNDEVLPKNTSSPLKERPTQETLMEEETTQTKSASVDKKKICSDRVKIIKTQKLRKMLKEELNKEKKQRKFKYPIIEKSMPEDRSKMTMRDFIYYLPENNPMKSSFIEEKKTEKTSTMTQAKEPEERIVADHEDENEDDDDDEEEQGGGGGENDGSLLVPRVKVAEDGSIILDEESLTVEVFRTKGQCVVEENDPIFERGSTTTYSSFRKSYYTRPWSEKETDMFFLAISMVGTDFSMISQLFPHRARTEIKNKFKREEKVNGWRIDKAFKEKRPFDFSFFTKLLEKVLENERKKKDKDAACQQQKEKNSNKRNTPRSQKKRKDKVVNGQSNHGPDEHQDGRSSDMEIEVDAETAEKENEESPGILEQAKEQTVIESTVTKKKRKRKKKDSEQETDNLLEERNIPTEMMEEKRTRKKRKNISANDEISCIGEVGDELEVPNRTIPDETLIMDKEQLQCFIRLNEEAEKDHSIQKNKPEQEDVSSVTSEHNVEQHSVSQITPKENIEDFEKSTEAQNEVAVRDKLDKNQNMVKKQICGEEIMETDRAIPEKPTQEVQLQNFESDLTRTSEKIEPLASNPLIVKVSSESLVENKAASISGFTTEETCNASSDVIRVTEESQKAFVGKMEVRGRWTRPKPNIGNVSGRREASVQGELKKSGSDGAGGEEIEQNDTPGINPAEITKTHCQGLDAESVNKNQSTSQESSKQTVLKPALLARGRFQRPKLNLGRVARRQELPGRSTETVKKPSEAGTELASEAVITEKTVMQTECNDCQLLNNTTDATAHEADTPQCAALEKRTVVSNEKVGGAYSNQSPVKKPIESESYTLQNASLSLDITKDVVIPASKDSSLQEEKKDNTVEIEHSLENSQSRCKKNLDNASDREELLNTVQPQLDSAEKSESEYSETSNLSEAAKSKTLPFLEECPTNAKEEVATNETHLSLQNLPGFKNDASNEKISLEPDTQKKELVGKQRSQEESKHSDTRSTPFLRGRFQRPKPNIGGIIGRKEKRSLEGNGLTTTGNLELQKSEPTKTPSMTQINDKILPDENLESSLEDAEKVIQKDSLVPSTGQNSSNLHLREKSNFQGDKSSTIKPAQLVRGRFQRAKFNVGRTNYKNEVPVSEDISVPIVEEVKEMDISKKDDLYLISEDEVIVQASPDNLDRKEGSESIESSSKRWIDQKKHPSEKSLECGLLKNQDDVKRKKMDALGSDTFDPQEINHSENKNTALLVIGHLQKVKPNMAQVPKNTESSLERENSKGDTGRDAECDTLYGSKCGKTAQLRGSPVHLVESASTSESRKEKKCTENIELVSSTRSRHFGKHGSSDQPSENETQIKKEIPKLLSVQEKEVENLKGKQPGRTLKQRNKNYDSKTSSTSECENDHGRKMKPQQKVKQHVFKGRNLKPAPCKKPRNGNSKVNLVTLRASSQEEEDDEDEDEPESEYEAEFFSPEEVNKAPVFVPKGLRSPNPVPMHIEETMEELEIYENVADEPCISHDLNLSIQSVMQDDSKLYIPAVDITQEEQTKETGINDGSAEAAMTLLAMREPVFQLHTDIQGNEVQMAVSSANEPIHSNNTNNTEGNSSKPSYSEECLEEKTVVLLPDSSKKLLVSPHKTNKTTTDLEKSSQETRVCSTVSLCKRNKTPRPARCRLPKPKPNLNSGSVSTRNVSQKPLNLSSDMEEYKEIQKVTDDKISEKSREEQKVEMNLQMDEQLAKISTMEKYDLHSESAGPAMQENNMESGNLIQEISEIASELTSPKCSQEAVACLSESPDNFNIKSNIHAFESAEHQFSTAEVAQSEGNKNASISAMTEMSAVRGDIKDFVDTEEEPEFILTLVEISPDSVECNNIPAALAHGPGELLSPPILFTSDNMDSLELTRDESVESIQASVEESVASVTDPTERELHPSSSEQLVDLGLTPRKNWKRSSISIEGSSASEKIRHTVPIEEHLESSDKGTSLKLQYISRKDAEKCNFSKEIMSLTELQVEEKEQLQSSLNVGTALLGETYSEAELVSRMPGAGKAETKKEQRLCVAYSSEQSEQIRNTEALPKTSLPRSLGFLPLICKINTDEEIADKENNKPPQKTCTLIFENTPECPASTSKDSNTEIQEYSLLPTTMLSPSKYESGSCSSVQVLPEEEGSAKEQEKEEQIRISEYFFRDIFMEVDDSE</sequence>
<feature type="compositionally biased region" description="Basic residues" evidence="1">
    <location>
        <begin position="1846"/>
        <end position="1856"/>
    </location>
</feature>
<name>A0A6J1U6B4_9SAUR</name>
<feature type="compositionally biased region" description="Basic residues" evidence="1">
    <location>
        <begin position="522"/>
        <end position="532"/>
    </location>
</feature>
<feature type="compositionally biased region" description="Polar residues" evidence="1">
    <location>
        <begin position="901"/>
        <end position="915"/>
    </location>
</feature>
<keyword evidence="3" id="KW-1185">Reference proteome</keyword>
<feature type="region of interest" description="Disordered" evidence="1">
    <location>
        <begin position="1771"/>
        <end position="1793"/>
    </location>
</feature>
<dbReference type="GO" id="GO:0000126">
    <property type="term" value="C:transcription factor TFIIIB complex"/>
    <property type="evidence" value="ECO:0007669"/>
    <property type="project" value="TreeGrafter"/>
</dbReference>
<feature type="compositionally biased region" description="Basic and acidic residues" evidence="1">
    <location>
        <begin position="673"/>
        <end position="687"/>
    </location>
</feature>
<dbReference type="Proteomes" id="UP000504612">
    <property type="component" value="Unplaced"/>
</dbReference>
<feature type="compositionally biased region" description="Basic and acidic residues" evidence="1">
    <location>
        <begin position="1537"/>
        <end position="1558"/>
    </location>
</feature>
<dbReference type="CDD" id="cd00167">
    <property type="entry name" value="SANT"/>
    <property type="match status" value="1"/>
</dbReference>
<feature type="compositionally biased region" description="Basic and acidic residues" evidence="1">
    <location>
        <begin position="1501"/>
        <end position="1510"/>
    </location>
</feature>
<feature type="compositionally biased region" description="Basic and acidic residues" evidence="1">
    <location>
        <begin position="500"/>
        <end position="518"/>
    </location>
</feature>
<dbReference type="Pfam" id="PF15963">
    <property type="entry name" value="Myb_DNA-bind_7"/>
    <property type="match status" value="1"/>
</dbReference>
<dbReference type="SMART" id="SM00717">
    <property type="entry name" value="SANT"/>
    <property type="match status" value="1"/>
</dbReference>
<dbReference type="PANTHER" id="PTHR22929">
    <property type="entry name" value="RNA POLYMERASE III TRANSCRIPTION INITIATION FACTOR B"/>
    <property type="match status" value="1"/>
</dbReference>
<feature type="domain" description="Myb-like" evidence="2">
    <location>
        <begin position="421"/>
        <end position="469"/>
    </location>
</feature>
<feature type="compositionally biased region" description="Basic and acidic residues" evidence="1">
    <location>
        <begin position="607"/>
        <end position="621"/>
    </location>
</feature>
<evidence type="ECO:0000313" key="4">
    <source>
        <dbReference type="RefSeq" id="XP_026526432.1"/>
    </source>
</evidence>
<feature type="compositionally biased region" description="Polar residues" evidence="1">
    <location>
        <begin position="135"/>
        <end position="160"/>
    </location>
</feature>
<dbReference type="GeneID" id="113413978"/>
<feature type="compositionally biased region" description="Acidic residues" evidence="1">
    <location>
        <begin position="1632"/>
        <end position="1649"/>
    </location>
</feature>
<feature type="region of interest" description="Disordered" evidence="1">
    <location>
        <begin position="1142"/>
        <end position="1244"/>
    </location>
</feature>
<feature type="region of interest" description="Disordered" evidence="1">
    <location>
        <begin position="1"/>
        <end position="246"/>
    </location>
</feature>
<dbReference type="InterPro" id="IPR001005">
    <property type="entry name" value="SANT/Myb"/>
</dbReference>
<feature type="region of interest" description="Disordered" evidence="1">
    <location>
        <begin position="900"/>
        <end position="920"/>
    </location>
</feature>
<dbReference type="SUPFAM" id="SSF46689">
    <property type="entry name" value="Homeodomain-like"/>
    <property type="match status" value="1"/>
</dbReference>
<feature type="region of interest" description="Disordered" evidence="1">
    <location>
        <begin position="1362"/>
        <end position="1389"/>
    </location>
</feature>
<feature type="compositionally biased region" description="Basic and acidic residues" evidence="1">
    <location>
        <begin position="852"/>
        <end position="866"/>
    </location>
</feature>
<feature type="compositionally biased region" description="Polar residues" evidence="1">
    <location>
        <begin position="1222"/>
        <end position="1231"/>
    </location>
</feature>
<feature type="region of interest" description="Disordered" evidence="1">
    <location>
        <begin position="313"/>
        <end position="367"/>
    </location>
</feature>
<feature type="compositionally biased region" description="Polar residues" evidence="1">
    <location>
        <begin position="1860"/>
        <end position="1874"/>
    </location>
</feature>